<name>A0A226D0F4_FOLCA</name>
<dbReference type="AlphaFoldDB" id="A0A226D0F4"/>
<gene>
    <name evidence="2" type="ORF">Fcan01_26991</name>
</gene>
<dbReference type="Proteomes" id="UP000198287">
    <property type="component" value="Unassembled WGS sequence"/>
</dbReference>
<reference evidence="2 3" key="1">
    <citation type="submission" date="2015-12" db="EMBL/GenBank/DDBJ databases">
        <title>The genome of Folsomia candida.</title>
        <authorList>
            <person name="Faddeeva A."/>
            <person name="Derks M.F."/>
            <person name="Anvar Y."/>
            <person name="Smit S."/>
            <person name="Van Straalen N."/>
            <person name="Roelofs D."/>
        </authorList>
    </citation>
    <scope>NUCLEOTIDE SEQUENCE [LARGE SCALE GENOMIC DNA]</scope>
    <source>
        <strain evidence="2 3">VU population</strain>
        <tissue evidence="2">Whole body</tissue>
    </source>
</reference>
<keyword evidence="3" id="KW-1185">Reference proteome</keyword>
<evidence type="ECO:0000313" key="2">
    <source>
        <dbReference type="EMBL" id="OXA38207.1"/>
    </source>
</evidence>
<evidence type="ECO:0000313" key="3">
    <source>
        <dbReference type="Proteomes" id="UP000198287"/>
    </source>
</evidence>
<dbReference type="OrthoDB" id="619536at2759"/>
<accession>A0A226D0F4</accession>
<protein>
    <recommendedName>
        <fullName evidence="1">O-acyltransferase WSD1 C-terminal domain-containing protein</fullName>
    </recommendedName>
</protein>
<sequence>MNSWREDVPVRPFGPYGLEPALHLEASSERACTAGSILLPIGEPDSIKRLKLISDRIRAYNSTRLAVLGAYMYKICMSALPLPTLRKFWKNPPTQAPVMVNNIYGPPQKYYLYGDPVHIPFLGVNIARNQGLAYDTRFYSYGGTGYLGVSGFEEYFSNTEEASKYLNNCFSEWEKLSRMTDAFEV</sequence>
<organism evidence="2 3">
    <name type="scientific">Folsomia candida</name>
    <name type="common">Springtail</name>
    <dbReference type="NCBI Taxonomy" id="158441"/>
    <lineage>
        <taxon>Eukaryota</taxon>
        <taxon>Metazoa</taxon>
        <taxon>Ecdysozoa</taxon>
        <taxon>Arthropoda</taxon>
        <taxon>Hexapoda</taxon>
        <taxon>Collembola</taxon>
        <taxon>Entomobryomorpha</taxon>
        <taxon>Isotomoidea</taxon>
        <taxon>Isotomidae</taxon>
        <taxon>Proisotominae</taxon>
        <taxon>Folsomia</taxon>
    </lineage>
</organism>
<comment type="caution">
    <text evidence="2">The sequence shown here is derived from an EMBL/GenBank/DDBJ whole genome shotgun (WGS) entry which is preliminary data.</text>
</comment>
<dbReference type="InterPro" id="IPR009721">
    <property type="entry name" value="O-acyltransferase_WSD1_C"/>
</dbReference>
<dbReference type="Pfam" id="PF06974">
    <property type="entry name" value="WS_DGAT_C"/>
    <property type="match status" value="1"/>
</dbReference>
<feature type="domain" description="O-acyltransferase WSD1 C-terminal" evidence="1">
    <location>
        <begin position="39"/>
        <end position="170"/>
    </location>
</feature>
<evidence type="ECO:0000259" key="1">
    <source>
        <dbReference type="Pfam" id="PF06974"/>
    </source>
</evidence>
<dbReference type="EMBL" id="LNIX01000047">
    <property type="protein sequence ID" value="OXA38207.1"/>
    <property type="molecule type" value="Genomic_DNA"/>
</dbReference>
<proteinExistence type="predicted"/>